<evidence type="ECO:0000256" key="1">
    <source>
        <dbReference type="SAM" id="MobiDB-lite"/>
    </source>
</evidence>
<evidence type="ECO:0000313" key="3">
    <source>
        <dbReference type="Proteomes" id="UP000015105"/>
    </source>
</evidence>
<organism evidence="2 3">
    <name type="scientific">Aegilops tauschii subsp. strangulata</name>
    <name type="common">Goatgrass</name>
    <dbReference type="NCBI Taxonomy" id="200361"/>
    <lineage>
        <taxon>Eukaryota</taxon>
        <taxon>Viridiplantae</taxon>
        <taxon>Streptophyta</taxon>
        <taxon>Embryophyta</taxon>
        <taxon>Tracheophyta</taxon>
        <taxon>Spermatophyta</taxon>
        <taxon>Magnoliopsida</taxon>
        <taxon>Liliopsida</taxon>
        <taxon>Poales</taxon>
        <taxon>Poaceae</taxon>
        <taxon>BOP clade</taxon>
        <taxon>Pooideae</taxon>
        <taxon>Triticodae</taxon>
        <taxon>Triticeae</taxon>
        <taxon>Triticinae</taxon>
        <taxon>Aegilops</taxon>
    </lineage>
</organism>
<evidence type="ECO:0008006" key="4">
    <source>
        <dbReference type="Google" id="ProtNLM"/>
    </source>
</evidence>
<dbReference type="EnsemblPlants" id="AET7Gv20267800.1">
    <property type="protein sequence ID" value="AET7Gv20267800.1"/>
    <property type="gene ID" value="AET7Gv20267800"/>
</dbReference>
<name>A0A453QPJ7_AEGTS</name>
<feature type="region of interest" description="Disordered" evidence="1">
    <location>
        <begin position="1"/>
        <end position="73"/>
    </location>
</feature>
<evidence type="ECO:0000313" key="2">
    <source>
        <dbReference type="EnsemblPlants" id="AET7Gv20267800.1"/>
    </source>
</evidence>
<feature type="region of interest" description="Disordered" evidence="1">
    <location>
        <begin position="267"/>
        <end position="293"/>
    </location>
</feature>
<dbReference type="Gramene" id="AET7Gv20267800.1">
    <property type="protein sequence ID" value="AET7Gv20267800.1"/>
    <property type="gene ID" value="AET7Gv20267800"/>
</dbReference>
<reference evidence="3" key="1">
    <citation type="journal article" date="2014" name="Science">
        <title>Ancient hybridizations among the ancestral genomes of bread wheat.</title>
        <authorList>
            <consortium name="International Wheat Genome Sequencing Consortium,"/>
            <person name="Marcussen T."/>
            <person name="Sandve S.R."/>
            <person name="Heier L."/>
            <person name="Spannagl M."/>
            <person name="Pfeifer M."/>
            <person name="Jakobsen K.S."/>
            <person name="Wulff B.B."/>
            <person name="Steuernagel B."/>
            <person name="Mayer K.F."/>
            <person name="Olsen O.A."/>
        </authorList>
    </citation>
    <scope>NUCLEOTIDE SEQUENCE [LARGE SCALE GENOMIC DNA]</scope>
    <source>
        <strain evidence="3">cv. AL8/78</strain>
    </source>
</reference>
<feature type="compositionally biased region" description="Polar residues" evidence="1">
    <location>
        <begin position="26"/>
        <end position="35"/>
    </location>
</feature>
<dbReference type="InterPro" id="IPR027949">
    <property type="entry name" value="Chloroplast_duf"/>
</dbReference>
<protein>
    <recommendedName>
        <fullName evidence="4">F-box protein</fullName>
    </recommendedName>
</protein>
<accession>A0A453QPJ7</accession>
<dbReference type="Proteomes" id="UP000015105">
    <property type="component" value="Chromosome 7D"/>
</dbReference>
<dbReference type="PANTHER" id="PTHR33358">
    <property type="entry name" value="F-BOX PROTEIN WITH A DOMAIN PROTEIN"/>
    <property type="match status" value="1"/>
</dbReference>
<reference evidence="3" key="2">
    <citation type="journal article" date="2017" name="Nat. Plants">
        <title>The Aegilops tauschii genome reveals multiple impacts of transposons.</title>
        <authorList>
            <person name="Zhao G."/>
            <person name="Zou C."/>
            <person name="Li K."/>
            <person name="Wang K."/>
            <person name="Li T."/>
            <person name="Gao L."/>
            <person name="Zhang X."/>
            <person name="Wang H."/>
            <person name="Yang Z."/>
            <person name="Liu X."/>
            <person name="Jiang W."/>
            <person name="Mao L."/>
            <person name="Kong X."/>
            <person name="Jiao Y."/>
            <person name="Jia J."/>
        </authorList>
    </citation>
    <scope>NUCLEOTIDE SEQUENCE [LARGE SCALE GENOMIC DNA]</scope>
    <source>
        <strain evidence="3">cv. AL8/78</strain>
    </source>
</reference>
<reference evidence="2" key="4">
    <citation type="submission" date="2019-03" db="UniProtKB">
        <authorList>
            <consortium name="EnsemblPlants"/>
        </authorList>
    </citation>
    <scope>IDENTIFICATION</scope>
</reference>
<dbReference type="Pfam" id="PF14476">
    <property type="entry name" value="Chloroplast_duf"/>
    <property type="match status" value="1"/>
</dbReference>
<sequence length="456" mass="49061">QHHTGSSKSLEPLRLPSQLQSPLSKEATTSNQQPKESMAALRAQRLFLLQSSSSPSTSTARPRPHPRRSGAATCRAALRVPSGIRTAEDNLSLKLEWIEPQAPRAPASPSADVSVEKLRAIADAAADRAEMHDIIGKQRDNWNHLLLHSTNSLTLAASVMAALAPAAPALKASAGVLLASAAVTMAAVNKIQPSQLAEEQRNSTRLWRELERDVRAALALGAPTTRADVQEAMDRVLALDAAYPLPLLPAMLEKFPKAVEPARWWPRRRPSKQPMNSKSFGRRGGASGNGWTQDLEDEMRGILRVIKAKDEQEFLTVGKLVLNLNRGLAVAGPALAGTAALATVFIGSGEAGTWASSAAVFGGALAAAVNTVEHGGQMGMLFELLRNCAGFYRKIQEDIEANLGEPDVERREGGEVFATKVALKLGRSMSDLKQFRKMASPSVRDEDIKEFAGKLF</sequence>
<dbReference type="AlphaFoldDB" id="A0A453QPJ7"/>
<dbReference type="PANTHER" id="PTHR33358:SF12">
    <property type="entry name" value="F-BOX PROTEIN WITH A DOMAIN PROTEIN"/>
    <property type="match status" value="1"/>
</dbReference>
<reference evidence="2" key="3">
    <citation type="journal article" date="2017" name="Nature">
        <title>Genome sequence of the progenitor of the wheat D genome Aegilops tauschii.</title>
        <authorList>
            <person name="Luo M.C."/>
            <person name="Gu Y.Q."/>
            <person name="Puiu D."/>
            <person name="Wang H."/>
            <person name="Twardziok S.O."/>
            <person name="Deal K.R."/>
            <person name="Huo N."/>
            <person name="Zhu T."/>
            <person name="Wang L."/>
            <person name="Wang Y."/>
            <person name="McGuire P.E."/>
            <person name="Liu S."/>
            <person name="Long H."/>
            <person name="Ramasamy R.K."/>
            <person name="Rodriguez J.C."/>
            <person name="Van S.L."/>
            <person name="Yuan L."/>
            <person name="Wang Z."/>
            <person name="Xia Z."/>
            <person name="Xiao L."/>
            <person name="Anderson O.D."/>
            <person name="Ouyang S."/>
            <person name="Liang Y."/>
            <person name="Zimin A.V."/>
            <person name="Pertea G."/>
            <person name="Qi P."/>
            <person name="Bennetzen J.L."/>
            <person name="Dai X."/>
            <person name="Dawson M.W."/>
            <person name="Muller H.G."/>
            <person name="Kugler K."/>
            <person name="Rivarola-Duarte L."/>
            <person name="Spannagl M."/>
            <person name="Mayer K.F.X."/>
            <person name="Lu F.H."/>
            <person name="Bevan M.W."/>
            <person name="Leroy P."/>
            <person name="Li P."/>
            <person name="You F.M."/>
            <person name="Sun Q."/>
            <person name="Liu Z."/>
            <person name="Lyons E."/>
            <person name="Wicker T."/>
            <person name="Salzberg S.L."/>
            <person name="Devos K.M."/>
            <person name="Dvorak J."/>
        </authorList>
    </citation>
    <scope>NUCLEOTIDE SEQUENCE [LARGE SCALE GENOMIC DNA]</scope>
    <source>
        <strain evidence="2">cv. AL8/78</strain>
    </source>
</reference>
<dbReference type="STRING" id="200361.A0A453QPJ7"/>
<feature type="compositionally biased region" description="Low complexity" evidence="1">
    <location>
        <begin position="39"/>
        <end position="61"/>
    </location>
</feature>
<feature type="compositionally biased region" description="Low complexity" evidence="1">
    <location>
        <begin position="9"/>
        <end position="24"/>
    </location>
</feature>
<keyword evidence="3" id="KW-1185">Reference proteome</keyword>
<proteinExistence type="predicted"/>
<reference evidence="2" key="5">
    <citation type="journal article" date="2021" name="G3 (Bethesda)">
        <title>Aegilops tauschii genome assembly Aet v5.0 features greater sequence contiguity and improved annotation.</title>
        <authorList>
            <person name="Wang L."/>
            <person name="Zhu T."/>
            <person name="Rodriguez J.C."/>
            <person name="Deal K.R."/>
            <person name="Dubcovsky J."/>
            <person name="McGuire P.E."/>
            <person name="Lux T."/>
            <person name="Spannagl M."/>
            <person name="Mayer K.F.X."/>
            <person name="Baldrich P."/>
            <person name="Meyers B.C."/>
            <person name="Huo N."/>
            <person name="Gu Y.Q."/>
            <person name="Zhou H."/>
            <person name="Devos K.M."/>
            <person name="Bennetzen J.L."/>
            <person name="Unver T."/>
            <person name="Budak H."/>
            <person name="Gulick P.J."/>
            <person name="Galiba G."/>
            <person name="Kalapos B."/>
            <person name="Nelson D.R."/>
            <person name="Li P."/>
            <person name="You F.M."/>
            <person name="Luo M.C."/>
            <person name="Dvorak J."/>
        </authorList>
    </citation>
    <scope>NUCLEOTIDE SEQUENCE [LARGE SCALE GENOMIC DNA]</scope>
    <source>
        <strain evidence="2">cv. AL8/78</strain>
    </source>
</reference>